<evidence type="ECO:0000313" key="2">
    <source>
        <dbReference type="EMBL" id="CAD8735092.1"/>
    </source>
</evidence>
<name>A0A6T8GZC8_HEMAN</name>
<feature type="region of interest" description="Disordered" evidence="1">
    <location>
        <begin position="165"/>
        <end position="191"/>
    </location>
</feature>
<dbReference type="EMBL" id="HBFK01002574">
    <property type="protein sequence ID" value="CAD8735092.1"/>
    <property type="molecule type" value="Transcribed_RNA"/>
</dbReference>
<evidence type="ECO:0000313" key="3">
    <source>
        <dbReference type="EMBL" id="CAD8954703.1"/>
    </source>
</evidence>
<sequence>MIFVPNSERPFNDESGHLSRKSSFDGVTCRCGRGCSQSLSNFAFSMELDASLSLDNCCRPCSSSFSNDVYLAETTAALSLEGEEHNDQQLAGRNCEDDGAAHNVEGQAGEHSGNGGDDWWAKTGSLRGSLARLEGGNRAKGGGNVISGCDTWEGGSTSSWTHFREGGSGRSFVQTPLPNLSYHRASEDDTA</sequence>
<protein>
    <submittedName>
        <fullName evidence="2">Uncharacterized protein</fullName>
    </submittedName>
</protein>
<dbReference type="EMBL" id="HBFX01015319">
    <property type="protein sequence ID" value="CAD8954703.1"/>
    <property type="molecule type" value="Transcribed_RNA"/>
</dbReference>
<organism evidence="2">
    <name type="scientific">Hemiselmis andersenii</name>
    <name type="common">Cryptophyte alga</name>
    <dbReference type="NCBI Taxonomy" id="464988"/>
    <lineage>
        <taxon>Eukaryota</taxon>
        <taxon>Cryptophyceae</taxon>
        <taxon>Cryptomonadales</taxon>
        <taxon>Hemiselmidaceae</taxon>
        <taxon>Hemiselmis</taxon>
    </lineage>
</organism>
<proteinExistence type="predicted"/>
<dbReference type="AlphaFoldDB" id="A0A6T8GZC8"/>
<reference evidence="2" key="1">
    <citation type="submission" date="2021-01" db="EMBL/GenBank/DDBJ databases">
        <authorList>
            <person name="Corre E."/>
            <person name="Pelletier E."/>
            <person name="Niang G."/>
            <person name="Scheremetjew M."/>
            <person name="Finn R."/>
            <person name="Kale V."/>
            <person name="Holt S."/>
            <person name="Cochrane G."/>
            <person name="Meng A."/>
            <person name="Brown T."/>
            <person name="Cohen L."/>
        </authorList>
    </citation>
    <scope>NUCLEOTIDE SEQUENCE</scope>
    <source>
        <strain evidence="2">CCMP441</strain>
        <strain evidence="3">CCMP644</strain>
    </source>
</reference>
<evidence type="ECO:0000256" key="1">
    <source>
        <dbReference type="SAM" id="MobiDB-lite"/>
    </source>
</evidence>
<gene>
    <name evidence="3" type="ORF">HAND00432_LOCUS9241</name>
    <name evidence="2" type="ORF">HAND1043_LOCUS1583</name>
</gene>
<accession>A0A6T8GZC8</accession>